<keyword evidence="2" id="KW-1185">Reference proteome</keyword>
<dbReference type="EMBL" id="JAGMUU010000004">
    <property type="protein sequence ID" value="KAH7155602.1"/>
    <property type="molecule type" value="Genomic_DNA"/>
</dbReference>
<reference evidence="1" key="1">
    <citation type="journal article" date="2021" name="Nat. Commun.">
        <title>Genetic determinants of endophytism in the Arabidopsis root mycobiome.</title>
        <authorList>
            <person name="Mesny F."/>
            <person name="Miyauchi S."/>
            <person name="Thiergart T."/>
            <person name="Pickel B."/>
            <person name="Atanasova L."/>
            <person name="Karlsson M."/>
            <person name="Huettel B."/>
            <person name="Barry K.W."/>
            <person name="Haridas S."/>
            <person name="Chen C."/>
            <person name="Bauer D."/>
            <person name="Andreopoulos W."/>
            <person name="Pangilinan J."/>
            <person name="LaButti K."/>
            <person name="Riley R."/>
            <person name="Lipzen A."/>
            <person name="Clum A."/>
            <person name="Drula E."/>
            <person name="Henrissat B."/>
            <person name="Kohler A."/>
            <person name="Grigoriev I.V."/>
            <person name="Martin F.M."/>
            <person name="Hacquard S."/>
        </authorList>
    </citation>
    <scope>NUCLEOTIDE SEQUENCE</scope>
    <source>
        <strain evidence="1">MPI-CAGE-AT-0021</strain>
    </source>
</reference>
<gene>
    <name evidence="1" type="ORF">B0J13DRAFT_229765</name>
</gene>
<evidence type="ECO:0000313" key="1">
    <source>
        <dbReference type="EMBL" id="KAH7155602.1"/>
    </source>
</evidence>
<dbReference type="OrthoDB" id="3262926at2759"/>
<comment type="caution">
    <text evidence="1">The sequence shown here is derived from an EMBL/GenBank/DDBJ whole genome shotgun (WGS) entry which is preliminary data.</text>
</comment>
<proteinExistence type="predicted"/>
<evidence type="ECO:0000313" key="2">
    <source>
        <dbReference type="Proteomes" id="UP000717696"/>
    </source>
</evidence>
<dbReference type="Proteomes" id="UP000717696">
    <property type="component" value="Unassembled WGS sequence"/>
</dbReference>
<dbReference type="AlphaFoldDB" id="A0A9P9F881"/>
<name>A0A9P9F881_9HYPO</name>
<organism evidence="1 2">
    <name type="scientific">Dactylonectria estremocensis</name>
    <dbReference type="NCBI Taxonomy" id="1079267"/>
    <lineage>
        <taxon>Eukaryota</taxon>
        <taxon>Fungi</taxon>
        <taxon>Dikarya</taxon>
        <taxon>Ascomycota</taxon>
        <taxon>Pezizomycotina</taxon>
        <taxon>Sordariomycetes</taxon>
        <taxon>Hypocreomycetidae</taxon>
        <taxon>Hypocreales</taxon>
        <taxon>Nectriaceae</taxon>
        <taxon>Dactylonectria</taxon>
    </lineage>
</organism>
<protein>
    <submittedName>
        <fullName evidence="1">Uncharacterized protein</fullName>
    </submittedName>
</protein>
<sequence length="300" mass="33433">MRPSSITKSVGIMDALNELESLAQSSAHDSQRSETPRRETIRRYMELFDLNKTEAIDKINELRKFIPERKPAPKKKRAAAYLVRLQGTFLFDAEVIKTIAGLGEVPEVVIGTDDSGREAVFCRVDHDTRAKIATHFAENDLGPLPTFLQLTIAEKSLSPESLAPTLGLDATLPQNRASSPGAAFRPSQGEYPVWYFFYGPLANPDELKIILRLSTKPNYKPASITGGRLLAWNAIRDAVGNEVQHEIPGKAFLVRTPKEEESLRFSVTDKFEVVRCAIRFTDSGDVEDGLTLRYIGTDLR</sequence>
<accession>A0A9P9F881</accession>